<reference evidence="2" key="1">
    <citation type="journal article" date="2019" name="Int. J. Syst. Evol. Microbiol.">
        <title>The Global Catalogue of Microorganisms (GCM) 10K type strain sequencing project: providing services to taxonomists for standard genome sequencing and annotation.</title>
        <authorList>
            <consortium name="The Broad Institute Genomics Platform"/>
            <consortium name="The Broad Institute Genome Sequencing Center for Infectious Disease"/>
            <person name="Wu L."/>
            <person name="Ma J."/>
        </authorList>
    </citation>
    <scope>NUCLEOTIDE SEQUENCE [LARGE SCALE GENOMIC DNA]</scope>
    <source>
        <strain evidence="2">JCM 18298</strain>
    </source>
</reference>
<protein>
    <submittedName>
        <fullName evidence="1">Uncharacterized protein</fullName>
    </submittedName>
</protein>
<evidence type="ECO:0000313" key="1">
    <source>
        <dbReference type="EMBL" id="GAA5058324.1"/>
    </source>
</evidence>
<comment type="caution">
    <text evidence="1">The sequence shown here is derived from an EMBL/GenBank/DDBJ whole genome shotgun (WGS) entry which is preliminary data.</text>
</comment>
<organism evidence="1 2">
    <name type="scientific">Nocardia callitridis</name>
    <dbReference type="NCBI Taxonomy" id="648753"/>
    <lineage>
        <taxon>Bacteria</taxon>
        <taxon>Bacillati</taxon>
        <taxon>Actinomycetota</taxon>
        <taxon>Actinomycetes</taxon>
        <taxon>Mycobacteriales</taxon>
        <taxon>Nocardiaceae</taxon>
        <taxon>Nocardia</taxon>
    </lineage>
</organism>
<keyword evidence="2" id="KW-1185">Reference proteome</keyword>
<evidence type="ECO:0000313" key="2">
    <source>
        <dbReference type="Proteomes" id="UP001500603"/>
    </source>
</evidence>
<accession>A0ABP9KGA9</accession>
<proteinExistence type="predicted"/>
<sequence length="270" mass="28929">MSDFSGGPPSDFAPALPQGFDRWTRRPVRYLPVVLNGQLMGYLWASVGGNAAGYLRHVAVDDDNLTCPGFWNDRLDQQYRQGLSAEVALRQWAGVPEDPRCGGVPPHAQELEASTKQELWSVLNPTATPMDPGPWIQDGEFPSGTPEDRSKGWSAPVSVTPATYASNTAAEVRYYPVTKSGQLLGFLWAAAGEQSAEYLPLASAGPAGTAAAGLWNIRLSDAFSQGIPALEAIRRFRRYPPDMLAGVIGTEAHEQSAASLSDLESIAGQG</sequence>
<dbReference type="EMBL" id="BAABJM010000003">
    <property type="protein sequence ID" value="GAA5058324.1"/>
    <property type="molecule type" value="Genomic_DNA"/>
</dbReference>
<name>A0ABP9KGA9_9NOCA</name>
<gene>
    <name evidence="1" type="ORF">GCM10023318_37490</name>
</gene>
<dbReference type="Proteomes" id="UP001500603">
    <property type="component" value="Unassembled WGS sequence"/>
</dbReference>